<proteinExistence type="predicted"/>
<evidence type="ECO:0000313" key="2">
    <source>
        <dbReference type="Proteomes" id="UP001359559"/>
    </source>
</evidence>
<dbReference type="InterPro" id="IPR051083">
    <property type="entry name" value="GrpII_Intron_Splice-Mob/Def"/>
</dbReference>
<gene>
    <name evidence="1" type="ORF">RJT34_14020</name>
</gene>
<dbReference type="Proteomes" id="UP001359559">
    <property type="component" value="Unassembled WGS sequence"/>
</dbReference>
<dbReference type="PANTHER" id="PTHR34047">
    <property type="entry name" value="NUCLEAR INTRON MATURASE 1, MITOCHONDRIAL-RELATED"/>
    <property type="match status" value="1"/>
</dbReference>
<sequence length="324" mass="37532">MWCVEKGVRDKKVLSLIKSALVGRVLCKEENGEEPRKDKKMRATKKRILSENESKPDPYCLRTFFGFAPEEAAKLDHMMEVMIVEFFRPCENDSIWIRGPREEAVKVRKRIDEFCESTFEIRRVIHPTLRFTGSGGSIVSEKGVGTLLSVTASLQQCIRQFRRLELEKGDRDPEPLPCNPMLYSGQAHTNSQMNKFLETMADCRSLRETTNNSAPEYSDLLRMGLVDAIEGVQFLIPSCDYTPFPRNWIPYNERVLDDEYIKLENPKLFCELLRSVKQKGLNLPQDEISQMVWDYKTLGIRYFKSNIDKEEKSVLKEITGLAWQ</sequence>
<protein>
    <submittedName>
        <fullName evidence="1">Uncharacterized protein</fullName>
    </submittedName>
</protein>
<accession>A0AAN9JRT8</accession>
<evidence type="ECO:0000313" key="1">
    <source>
        <dbReference type="EMBL" id="KAK7303119.1"/>
    </source>
</evidence>
<dbReference type="EMBL" id="JAYKXN010000003">
    <property type="protein sequence ID" value="KAK7303119.1"/>
    <property type="molecule type" value="Genomic_DNA"/>
</dbReference>
<reference evidence="1 2" key="1">
    <citation type="submission" date="2024-01" db="EMBL/GenBank/DDBJ databases">
        <title>The genomes of 5 underutilized Papilionoideae crops provide insights into root nodulation and disease resistance.</title>
        <authorList>
            <person name="Yuan L."/>
        </authorList>
    </citation>
    <scope>NUCLEOTIDE SEQUENCE [LARGE SCALE GENOMIC DNA]</scope>
    <source>
        <strain evidence="1">LY-2023</strain>
        <tissue evidence="1">Leaf</tissue>
    </source>
</reference>
<dbReference type="PANTHER" id="PTHR34047:SF2">
    <property type="entry name" value="NUCLEAR INTRON MATURASE 1, MITOCHONDRIAL"/>
    <property type="match status" value="1"/>
</dbReference>
<keyword evidence="2" id="KW-1185">Reference proteome</keyword>
<organism evidence="1 2">
    <name type="scientific">Clitoria ternatea</name>
    <name type="common">Butterfly pea</name>
    <dbReference type="NCBI Taxonomy" id="43366"/>
    <lineage>
        <taxon>Eukaryota</taxon>
        <taxon>Viridiplantae</taxon>
        <taxon>Streptophyta</taxon>
        <taxon>Embryophyta</taxon>
        <taxon>Tracheophyta</taxon>
        <taxon>Spermatophyta</taxon>
        <taxon>Magnoliopsida</taxon>
        <taxon>eudicotyledons</taxon>
        <taxon>Gunneridae</taxon>
        <taxon>Pentapetalae</taxon>
        <taxon>rosids</taxon>
        <taxon>fabids</taxon>
        <taxon>Fabales</taxon>
        <taxon>Fabaceae</taxon>
        <taxon>Papilionoideae</taxon>
        <taxon>50 kb inversion clade</taxon>
        <taxon>NPAAA clade</taxon>
        <taxon>indigoferoid/millettioid clade</taxon>
        <taxon>Phaseoleae</taxon>
        <taxon>Clitoria</taxon>
    </lineage>
</organism>
<name>A0AAN9JRT8_CLITE</name>
<comment type="caution">
    <text evidence="1">The sequence shown here is derived from an EMBL/GenBank/DDBJ whole genome shotgun (WGS) entry which is preliminary data.</text>
</comment>
<dbReference type="AlphaFoldDB" id="A0AAN9JRT8"/>